<reference evidence="9" key="1">
    <citation type="journal article" date="2014" name="Front. Microbiol.">
        <title>High frequency of phylogenetically diverse reductive dehalogenase-homologous genes in deep subseafloor sedimentary metagenomes.</title>
        <authorList>
            <person name="Kawai M."/>
            <person name="Futagami T."/>
            <person name="Toyoda A."/>
            <person name="Takaki Y."/>
            <person name="Nishi S."/>
            <person name="Hori S."/>
            <person name="Arai W."/>
            <person name="Tsubouchi T."/>
            <person name="Morono Y."/>
            <person name="Uchiyama I."/>
            <person name="Ito T."/>
            <person name="Fujiyama A."/>
            <person name="Inagaki F."/>
            <person name="Takami H."/>
        </authorList>
    </citation>
    <scope>NUCLEOTIDE SEQUENCE</scope>
    <source>
        <strain evidence="9">Expedition CK06-06</strain>
    </source>
</reference>
<dbReference type="Pfam" id="PF00482">
    <property type="entry name" value="T2SSF"/>
    <property type="match status" value="1"/>
</dbReference>
<keyword evidence="6" id="KW-1133">Transmembrane helix</keyword>
<dbReference type="InterPro" id="IPR018076">
    <property type="entry name" value="T2SS_GspF_dom"/>
</dbReference>
<evidence type="ECO:0000259" key="8">
    <source>
        <dbReference type="Pfam" id="PF00482"/>
    </source>
</evidence>
<evidence type="ECO:0000256" key="5">
    <source>
        <dbReference type="ARBA" id="ARBA00022692"/>
    </source>
</evidence>
<dbReference type="AlphaFoldDB" id="X1M950"/>
<keyword evidence="7" id="KW-0472">Membrane</keyword>
<comment type="similarity">
    <text evidence="2">Belongs to the GSP F family.</text>
</comment>
<accession>X1M950</accession>
<dbReference type="InterPro" id="IPR042094">
    <property type="entry name" value="T2SS_GspF_sf"/>
</dbReference>
<feature type="non-terminal residue" evidence="9">
    <location>
        <position position="1"/>
    </location>
</feature>
<name>X1M950_9ZZZZ</name>
<sequence>PVFHYEALDSQGVGIKDEVDALSEKEAISKIRNMGYFPTKVRMRGVGKKAAAKAVAKPRRRRGAGGKVKIKIITQFARQLSTLQDAGLPILRSLRILEEQQRSGTFKRVVGYVADDIEGGSTLSEALGHFPKSFDRLFVSMVAAGETGGVLDLILARVADFMEKAQKLKS</sequence>
<evidence type="ECO:0000256" key="7">
    <source>
        <dbReference type="ARBA" id="ARBA00023136"/>
    </source>
</evidence>
<evidence type="ECO:0000256" key="1">
    <source>
        <dbReference type="ARBA" id="ARBA00004429"/>
    </source>
</evidence>
<evidence type="ECO:0000256" key="6">
    <source>
        <dbReference type="ARBA" id="ARBA00022989"/>
    </source>
</evidence>
<dbReference type="EMBL" id="BARV01013069">
    <property type="protein sequence ID" value="GAI11220.1"/>
    <property type="molecule type" value="Genomic_DNA"/>
</dbReference>
<dbReference type="Gene3D" id="1.20.81.30">
    <property type="entry name" value="Type II secretion system (T2SS), domain F"/>
    <property type="match status" value="1"/>
</dbReference>
<evidence type="ECO:0000313" key="9">
    <source>
        <dbReference type="EMBL" id="GAI11220.1"/>
    </source>
</evidence>
<keyword evidence="5" id="KW-0812">Transmembrane</keyword>
<evidence type="ECO:0000256" key="2">
    <source>
        <dbReference type="ARBA" id="ARBA00005745"/>
    </source>
</evidence>
<keyword evidence="3" id="KW-1003">Cell membrane</keyword>
<comment type="subcellular location">
    <subcellularLocation>
        <location evidence="1">Cell inner membrane</location>
        <topology evidence="1">Multi-pass membrane protein</topology>
    </subcellularLocation>
</comment>
<gene>
    <name evidence="9" type="ORF">S06H3_23845</name>
</gene>
<proteinExistence type="inferred from homology"/>
<protein>
    <recommendedName>
        <fullName evidence="8">Type II secretion system protein GspF domain-containing protein</fullName>
    </recommendedName>
</protein>
<dbReference type="PANTHER" id="PTHR30012">
    <property type="entry name" value="GENERAL SECRETION PATHWAY PROTEIN"/>
    <property type="match status" value="1"/>
</dbReference>
<dbReference type="GO" id="GO:0005886">
    <property type="term" value="C:plasma membrane"/>
    <property type="evidence" value="ECO:0007669"/>
    <property type="project" value="UniProtKB-SubCell"/>
</dbReference>
<evidence type="ECO:0000256" key="3">
    <source>
        <dbReference type="ARBA" id="ARBA00022475"/>
    </source>
</evidence>
<feature type="non-terminal residue" evidence="9">
    <location>
        <position position="170"/>
    </location>
</feature>
<dbReference type="InterPro" id="IPR003004">
    <property type="entry name" value="GspF/PilC"/>
</dbReference>
<feature type="domain" description="Type II secretion system protein GspF" evidence="8">
    <location>
        <begin position="76"/>
        <end position="169"/>
    </location>
</feature>
<dbReference type="PANTHER" id="PTHR30012:SF0">
    <property type="entry name" value="TYPE II SECRETION SYSTEM PROTEIN F-RELATED"/>
    <property type="match status" value="1"/>
</dbReference>
<dbReference type="FunFam" id="1.20.81.30:FF:000001">
    <property type="entry name" value="Type II secretion system protein F"/>
    <property type="match status" value="1"/>
</dbReference>
<comment type="caution">
    <text evidence="9">The sequence shown here is derived from an EMBL/GenBank/DDBJ whole genome shotgun (WGS) entry which is preliminary data.</text>
</comment>
<evidence type="ECO:0000256" key="4">
    <source>
        <dbReference type="ARBA" id="ARBA00022519"/>
    </source>
</evidence>
<organism evidence="9">
    <name type="scientific">marine sediment metagenome</name>
    <dbReference type="NCBI Taxonomy" id="412755"/>
    <lineage>
        <taxon>unclassified sequences</taxon>
        <taxon>metagenomes</taxon>
        <taxon>ecological metagenomes</taxon>
    </lineage>
</organism>
<keyword evidence="4" id="KW-0997">Cell inner membrane</keyword>